<feature type="signal peptide" evidence="2">
    <location>
        <begin position="1"/>
        <end position="29"/>
    </location>
</feature>
<dbReference type="RefSeq" id="WP_202345064.1">
    <property type="nucleotide sequence ID" value="NZ_BAAAPI010000003.1"/>
</dbReference>
<feature type="compositionally biased region" description="Acidic residues" evidence="1">
    <location>
        <begin position="100"/>
        <end position="111"/>
    </location>
</feature>
<dbReference type="EMBL" id="QYAC01000005">
    <property type="protein sequence ID" value="MBL3679795.1"/>
    <property type="molecule type" value="Genomic_DNA"/>
</dbReference>
<dbReference type="PROSITE" id="PS51272">
    <property type="entry name" value="SLH"/>
    <property type="match status" value="2"/>
</dbReference>
<evidence type="ECO:0000256" key="1">
    <source>
        <dbReference type="SAM" id="MobiDB-lite"/>
    </source>
</evidence>
<sequence length="613" mass="67073">MIRRTRGLFPRAIALAMFAGLLAPATSSAADAPVAAPGPTAPAAALWAELDAPGELDEPAPPTTSNPGTEPLPNPEGDPDSDDPNYGEGTSPQDPGSPEDPSDPSPSEDSESPVPAEDPAVPTELDDSKPAPNSDDSEEELLTPLTEEQRAQEAEKRAAQLAAQHGAITSRANLASGFKAGYIISDSNFYNGSAMSAAQIQTFLNQRVPRCTLGDPNREMGKPWGTTTLAWACLKNAKWNTTSLTRPANAYCNAYTGAASESSATVISKVARACGISPKVLLVMLEKEQSLVTDSWPTARQFDRAMGYNCPDSGPNNSANCNPKDTGFMQQVYRSAWQLKVYRAHPNNYRYRPFQNNLVQWHPNLSCGTSSVYIENWATAALYIYTPYRPNQAALDAGWGEGNACSSYGNRNFYQFYKSWFGTPNTFFPDVPQNHKFFTEIEWMGTSGLSTGIKTADGRASVYQPKTRVSREAMAAFLYRMEGSTYKGPAASPFADVKRGDPFYNEIAWMHKMGYSTGIKQASGKPKYAPKDRVSREAMAAFIYRLEGAKYSGPATSPFADMRKGDKFYNEITWMHKMGYSTGMKQPSGKPKYTPKDRVSREAMAAFIYRLKH</sequence>
<evidence type="ECO:0000259" key="3">
    <source>
        <dbReference type="PROSITE" id="PS51272"/>
    </source>
</evidence>
<feature type="domain" description="SLH" evidence="3">
    <location>
        <begin position="490"/>
        <end position="557"/>
    </location>
</feature>
<dbReference type="InterPro" id="IPR001119">
    <property type="entry name" value="SLH_dom"/>
</dbReference>
<keyword evidence="2" id="KW-0732">Signal</keyword>
<evidence type="ECO:0000313" key="4">
    <source>
        <dbReference type="EMBL" id="MBL3679795.1"/>
    </source>
</evidence>
<gene>
    <name evidence="4" type="ORF">D3230_10940</name>
</gene>
<feature type="compositionally biased region" description="Low complexity" evidence="1">
    <location>
        <begin position="30"/>
        <end position="51"/>
    </location>
</feature>
<dbReference type="Proteomes" id="UP001645859">
    <property type="component" value="Unassembled WGS sequence"/>
</dbReference>
<feature type="compositionally biased region" description="Pro residues" evidence="1">
    <location>
        <begin position="59"/>
        <end position="76"/>
    </location>
</feature>
<organism evidence="4 5">
    <name type="scientific">Leucobacter chromiireducens subsp. solipictus</name>
    <dbReference type="NCBI Taxonomy" id="398235"/>
    <lineage>
        <taxon>Bacteria</taxon>
        <taxon>Bacillati</taxon>
        <taxon>Actinomycetota</taxon>
        <taxon>Actinomycetes</taxon>
        <taxon>Micrococcales</taxon>
        <taxon>Microbacteriaceae</taxon>
        <taxon>Leucobacter</taxon>
    </lineage>
</organism>
<keyword evidence="5" id="KW-1185">Reference proteome</keyword>
<evidence type="ECO:0000256" key="2">
    <source>
        <dbReference type="SAM" id="SignalP"/>
    </source>
</evidence>
<name>A0ABS1SGY1_9MICO</name>
<feature type="chain" id="PRO_5046114564" description="SLH domain-containing protein" evidence="2">
    <location>
        <begin position="30"/>
        <end position="613"/>
    </location>
</feature>
<accession>A0ABS1SGY1</accession>
<evidence type="ECO:0000313" key="5">
    <source>
        <dbReference type="Proteomes" id="UP001645859"/>
    </source>
</evidence>
<feature type="region of interest" description="Disordered" evidence="1">
    <location>
        <begin position="30"/>
        <end position="142"/>
    </location>
</feature>
<reference evidence="4 5" key="1">
    <citation type="submission" date="2018-09" db="EMBL/GenBank/DDBJ databases">
        <title>Comparative genomics of Leucobacter spp.</title>
        <authorList>
            <person name="Reis A.C."/>
            <person name="Kolvenbach B.A."/>
            <person name="Corvini P.F.X."/>
            <person name="Nunes O.C."/>
        </authorList>
    </citation>
    <scope>NUCLEOTIDE SEQUENCE [LARGE SCALE GENOMIC DNA]</scope>
    <source>
        <strain evidence="4 5">TAN 31504</strain>
    </source>
</reference>
<feature type="domain" description="SLH" evidence="3">
    <location>
        <begin position="424"/>
        <end position="489"/>
    </location>
</feature>
<proteinExistence type="predicted"/>
<protein>
    <recommendedName>
        <fullName evidence="3">SLH domain-containing protein</fullName>
    </recommendedName>
</protein>
<comment type="caution">
    <text evidence="4">The sequence shown here is derived from an EMBL/GenBank/DDBJ whole genome shotgun (WGS) entry which is preliminary data.</text>
</comment>